<name>A0ABQ3KH52_9PSEU</name>
<evidence type="ECO:0000313" key="2">
    <source>
        <dbReference type="Proteomes" id="UP000649955"/>
    </source>
</evidence>
<dbReference type="EMBL" id="BNAW01000025">
    <property type="protein sequence ID" value="GHG25773.1"/>
    <property type="molecule type" value="Genomic_DNA"/>
</dbReference>
<gene>
    <name evidence="1" type="ORF">GCM10017567_51320</name>
</gene>
<evidence type="ECO:0000313" key="1">
    <source>
        <dbReference type="EMBL" id="GHG25773.1"/>
    </source>
</evidence>
<comment type="caution">
    <text evidence="1">The sequence shown here is derived from an EMBL/GenBank/DDBJ whole genome shotgun (WGS) entry which is preliminary data.</text>
</comment>
<dbReference type="Proteomes" id="UP000649955">
    <property type="component" value="Unassembled WGS sequence"/>
</dbReference>
<accession>A0ABQ3KH52</accession>
<keyword evidence="2" id="KW-1185">Reference proteome</keyword>
<sequence length="60" mass="6639">MRDAARVTSAGPGGRVTEGASVRITAMPPSLERAFRDPVSAMSWFCYKIRPGRHDVRFSE</sequence>
<organism evidence="1 2">
    <name type="scientific">Amycolatopsis bullii</name>
    <dbReference type="NCBI Taxonomy" id="941987"/>
    <lineage>
        <taxon>Bacteria</taxon>
        <taxon>Bacillati</taxon>
        <taxon>Actinomycetota</taxon>
        <taxon>Actinomycetes</taxon>
        <taxon>Pseudonocardiales</taxon>
        <taxon>Pseudonocardiaceae</taxon>
        <taxon>Amycolatopsis</taxon>
    </lineage>
</organism>
<reference evidence="2" key="1">
    <citation type="journal article" date="2019" name="Int. J. Syst. Evol. Microbiol.">
        <title>The Global Catalogue of Microorganisms (GCM) 10K type strain sequencing project: providing services to taxonomists for standard genome sequencing and annotation.</title>
        <authorList>
            <consortium name="The Broad Institute Genomics Platform"/>
            <consortium name="The Broad Institute Genome Sequencing Center for Infectious Disease"/>
            <person name="Wu L."/>
            <person name="Ma J."/>
        </authorList>
    </citation>
    <scope>NUCLEOTIDE SEQUENCE [LARGE SCALE GENOMIC DNA]</scope>
    <source>
        <strain evidence="2">CGMCC 4.7680</strain>
    </source>
</reference>
<proteinExistence type="predicted"/>
<protein>
    <submittedName>
        <fullName evidence="1">Uncharacterized protein</fullName>
    </submittedName>
</protein>